<proteinExistence type="predicted"/>
<keyword evidence="2" id="KW-0378">Hydrolase</keyword>
<dbReference type="PANTHER" id="PTHR43519">
    <property type="entry name" value="ATP-DEPENDENT RNA HELICASE HRPB"/>
    <property type="match status" value="1"/>
</dbReference>
<dbReference type="Gene3D" id="3.40.50.300">
    <property type="entry name" value="P-loop containing nucleotide triphosphate hydrolases"/>
    <property type="match status" value="2"/>
</dbReference>
<dbReference type="InterPro" id="IPR010225">
    <property type="entry name" value="HrpB"/>
</dbReference>
<evidence type="ECO:0000256" key="5">
    <source>
        <dbReference type="SAM" id="MobiDB-lite"/>
    </source>
</evidence>
<keyword evidence="9" id="KW-1185">Reference proteome</keyword>
<comment type="caution">
    <text evidence="8">The sequence shown here is derived from an EMBL/GenBank/DDBJ whole genome shotgun (WGS) entry which is preliminary data.</text>
</comment>
<dbReference type="SUPFAM" id="SSF52540">
    <property type="entry name" value="P-loop containing nucleoside triphosphate hydrolases"/>
    <property type="match status" value="1"/>
</dbReference>
<dbReference type="InterPro" id="IPR027417">
    <property type="entry name" value="P-loop_NTPase"/>
</dbReference>
<evidence type="ECO:0000313" key="9">
    <source>
        <dbReference type="Proteomes" id="UP000005953"/>
    </source>
</evidence>
<dbReference type="SMART" id="SM00490">
    <property type="entry name" value="HELICc"/>
    <property type="match status" value="1"/>
</dbReference>
<dbReference type="PROSITE" id="PS51192">
    <property type="entry name" value="HELICASE_ATP_BIND_1"/>
    <property type="match status" value="1"/>
</dbReference>
<dbReference type="Gene3D" id="1.20.120.1080">
    <property type="match status" value="1"/>
</dbReference>
<keyword evidence="1" id="KW-0547">Nucleotide-binding</keyword>
<evidence type="ECO:0000256" key="4">
    <source>
        <dbReference type="ARBA" id="ARBA00022840"/>
    </source>
</evidence>
<evidence type="ECO:0000259" key="7">
    <source>
        <dbReference type="PROSITE" id="PS51194"/>
    </source>
</evidence>
<evidence type="ECO:0000313" key="8">
    <source>
        <dbReference type="EMBL" id="EAR10474.1"/>
    </source>
</evidence>
<dbReference type="Pfam" id="PF00270">
    <property type="entry name" value="DEAD"/>
    <property type="match status" value="1"/>
</dbReference>
<dbReference type="STRING" id="314283.MED297_01595"/>
<dbReference type="GO" id="GO:0004386">
    <property type="term" value="F:helicase activity"/>
    <property type="evidence" value="ECO:0007669"/>
    <property type="project" value="UniProtKB-KW"/>
</dbReference>
<dbReference type="PROSITE" id="PS51194">
    <property type="entry name" value="HELICASE_CTER"/>
    <property type="match status" value="1"/>
</dbReference>
<dbReference type="InterPro" id="IPR013689">
    <property type="entry name" value="RNA_helicase_ATP-dep_HrpB_C"/>
</dbReference>
<feature type="region of interest" description="Disordered" evidence="5">
    <location>
        <begin position="765"/>
        <end position="784"/>
    </location>
</feature>
<keyword evidence="4" id="KW-0067">ATP-binding</keyword>
<dbReference type="GO" id="GO:0003676">
    <property type="term" value="F:nucleic acid binding"/>
    <property type="evidence" value="ECO:0007669"/>
    <property type="project" value="InterPro"/>
</dbReference>
<gene>
    <name evidence="8" type="ORF">MED297_01595</name>
</gene>
<dbReference type="EMBL" id="AAOE01000004">
    <property type="protein sequence ID" value="EAR10474.1"/>
    <property type="molecule type" value="Genomic_DNA"/>
</dbReference>
<protein>
    <submittedName>
        <fullName evidence="8">ATP-dependent helicase HrpB</fullName>
    </submittedName>
</protein>
<dbReference type="GO" id="GO:0005524">
    <property type="term" value="F:ATP binding"/>
    <property type="evidence" value="ECO:0007669"/>
    <property type="project" value="UniProtKB-KW"/>
</dbReference>
<dbReference type="SMART" id="SM00487">
    <property type="entry name" value="DEXDc"/>
    <property type="match status" value="1"/>
</dbReference>
<evidence type="ECO:0000256" key="1">
    <source>
        <dbReference type="ARBA" id="ARBA00022741"/>
    </source>
</evidence>
<dbReference type="InterPro" id="IPR014001">
    <property type="entry name" value="Helicase_ATP-bd"/>
</dbReference>
<sequence>MSLAEHDLPIAAIRNPVLNAWNEHGGAIISAPPGSGKTTQLPLWFLDSGEAPIFLLIPKRLAVRMAARQLSDQLAEPVGQRVGYQLRDDAKTSASTRLVVTTYGTFLRILLNDPDRISGSTVIFDEFHERSVDQDLSFALIHQYINELDDSVRRLIMSATLNIRELATQTGLPVIESDGRSYPVKLTYQPTNIKQPADIARVIRNEYQHVEHHILVFLPGIREIRAIERHLDMPVLILHGTLNATPDVQALSQAPATVILATNVAESSITLPSVHTVIDTGLERYAQVHPVTGLTELKTRRISQASATQRSGRAGRLGPGKGIRLWSEDDQQSLVPHLPPPVRESDLTESVLLIAGWGNRPAEIPWPETPPKQRLALAVEKLTTWGALSADGHITPHGRAMLRLGLPPWLAHLLALAQTENRLTAAALLAAHIGKGLMPAYDFTQPQTLSDFSDDIRKETIRLISRFQLEPNSTIEPISESLLVRALSDRVIRFHGKNDGQMISGTRVQTQVPSSSEWALLIDGIRREQHILGFAWVAVSGKAVLETLPIETDVLFQPTQKAAFLRRRRLGRLNLDETPYQPEPEEKIQAWSHHIDAFGEEALSWSAEDRAFKRRCQVAEALLDDWPKWPDGSEWTDLAMPFLNGLKRLDDLVLSPVLEHWLGYERLQWLNRTLPRHWTAPSGRTVTLEYLPEKATARATLKLQELFGLAESPTIASGTPIELDLCAPNGRSVASVIDLSHFWANIYPEVRKELRGRYNKHPWPEDPLSFQATQKTNRQLRSDA</sequence>
<dbReference type="InterPro" id="IPR001650">
    <property type="entry name" value="Helicase_C-like"/>
</dbReference>
<evidence type="ECO:0000256" key="2">
    <source>
        <dbReference type="ARBA" id="ARBA00022801"/>
    </source>
</evidence>
<dbReference type="InterPro" id="IPR011545">
    <property type="entry name" value="DEAD/DEAH_box_helicase_dom"/>
</dbReference>
<accession>A4BBY9</accession>
<dbReference type="AlphaFoldDB" id="A4BBY9"/>
<keyword evidence="3 8" id="KW-0347">Helicase</keyword>
<feature type="domain" description="Helicase ATP-binding" evidence="6">
    <location>
        <begin position="18"/>
        <end position="179"/>
    </location>
</feature>
<dbReference type="Pfam" id="PF00271">
    <property type="entry name" value="Helicase_C"/>
    <property type="match status" value="1"/>
</dbReference>
<evidence type="ECO:0000259" key="6">
    <source>
        <dbReference type="PROSITE" id="PS51192"/>
    </source>
</evidence>
<dbReference type="HOGENOM" id="CLU_001832_5_6_6"/>
<dbReference type="CDD" id="cd18791">
    <property type="entry name" value="SF2_C_RHA"/>
    <property type="match status" value="1"/>
</dbReference>
<name>A4BBY9_9GAMM</name>
<dbReference type="Proteomes" id="UP000005953">
    <property type="component" value="Unassembled WGS sequence"/>
</dbReference>
<evidence type="ECO:0000256" key="3">
    <source>
        <dbReference type="ARBA" id="ARBA00022806"/>
    </source>
</evidence>
<feature type="compositionally biased region" description="Polar residues" evidence="5">
    <location>
        <begin position="770"/>
        <end position="784"/>
    </location>
</feature>
<reference evidence="8 9" key="1">
    <citation type="submission" date="2006-02" db="EMBL/GenBank/DDBJ databases">
        <authorList>
            <person name="Pinhassi J."/>
            <person name="Pedros-Alio C."/>
            <person name="Ferriera S."/>
            <person name="Johnson J."/>
            <person name="Kravitz S."/>
            <person name="Halpern A."/>
            <person name="Remington K."/>
            <person name="Beeson K."/>
            <person name="Tran B."/>
            <person name="Rogers Y.-H."/>
            <person name="Friedman R."/>
            <person name="Venter J.C."/>
        </authorList>
    </citation>
    <scope>NUCLEOTIDE SEQUENCE [LARGE SCALE GENOMIC DNA]</scope>
    <source>
        <strain evidence="8 9">MED297</strain>
    </source>
</reference>
<feature type="domain" description="Helicase C-terminal" evidence="7">
    <location>
        <begin position="202"/>
        <end position="358"/>
    </location>
</feature>
<dbReference type="GO" id="GO:0016787">
    <property type="term" value="F:hydrolase activity"/>
    <property type="evidence" value="ECO:0007669"/>
    <property type="project" value="UniProtKB-KW"/>
</dbReference>
<dbReference type="PANTHER" id="PTHR43519:SF1">
    <property type="entry name" value="ATP-DEPENDENT RNA HELICASE HRPB"/>
    <property type="match status" value="1"/>
</dbReference>
<organism evidence="8 9">
    <name type="scientific">Reinekea blandensis MED297</name>
    <dbReference type="NCBI Taxonomy" id="314283"/>
    <lineage>
        <taxon>Bacteria</taxon>
        <taxon>Pseudomonadati</taxon>
        <taxon>Pseudomonadota</taxon>
        <taxon>Gammaproteobacteria</taxon>
        <taxon>Oceanospirillales</taxon>
        <taxon>Saccharospirillaceae</taxon>
        <taxon>Reinekea</taxon>
    </lineage>
</organism>
<dbReference type="Pfam" id="PF08482">
    <property type="entry name" value="HrpB_C"/>
    <property type="match status" value="1"/>
</dbReference>
<dbReference type="PIRSF" id="PIRSF005496">
    <property type="entry name" value="ATP_hel_hrpB"/>
    <property type="match status" value="1"/>
</dbReference>